<reference evidence="7" key="1">
    <citation type="journal article" date="2021" name="Open Biol.">
        <title>Shared evolutionary footprints suggest mitochondrial oxidative damage underlies multiple complex I losses in fungi.</title>
        <authorList>
            <person name="Schikora-Tamarit M.A."/>
            <person name="Marcet-Houben M."/>
            <person name="Nosek J."/>
            <person name="Gabaldon T."/>
        </authorList>
    </citation>
    <scope>NUCLEOTIDE SEQUENCE</scope>
    <source>
        <strain evidence="7">NCAIM Y.01608</strain>
    </source>
</reference>
<dbReference type="GO" id="GO:0005654">
    <property type="term" value="C:nucleoplasm"/>
    <property type="evidence" value="ECO:0007669"/>
    <property type="project" value="UniProtKB-SubCell"/>
</dbReference>
<accession>A0A9P8T3T3</accession>
<comment type="similarity">
    <text evidence="1 5">Belongs to the NOP53 family.</text>
</comment>
<keyword evidence="8" id="KW-1185">Reference proteome</keyword>
<keyword evidence="4 5" id="KW-0539">Nucleus</keyword>
<dbReference type="EMBL" id="JAEUBD010001178">
    <property type="protein sequence ID" value="KAH3664519.1"/>
    <property type="molecule type" value="Genomic_DNA"/>
</dbReference>
<reference evidence="7" key="2">
    <citation type="submission" date="2021-01" db="EMBL/GenBank/DDBJ databases">
        <authorList>
            <person name="Schikora-Tamarit M.A."/>
        </authorList>
    </citation>
    <scope>NUCLEOTIDE SEQUENCE</scope>
    <source>
        <strain evidence="7">NCAIM Y.01608</strain>
    </source>
</reference>
<feature type="compositionally biased region" description="Acidic residues" evidence="6">
    <location>
        <begin position="230"/>
        <end position="251"/>
    </location>
</feature>
<dbReference type="Proteomes" id="UP000788993">
    <property type="component" value="Unassembled WGS sequence"/>
</dbReference>
<feature type="compositionally biased region" description="Polar residues" evidence="6">
    <location>
        <begin position="152"/>
        <end position="161"/>
    </location>
</feature>
<evidence type="ECO:0000256" key="2">
    <source>
        <dbReference type="ARBA" id="ARBA00018339"/>
    </source>
</evidence>
<dbReference type="GO" id="GO:0000027">
    <property type="term" value="P:ribosomal large subunit assembly"/>
    <property type="evidence" value="ECO:0007669"/>
    <property type="project" value="UniProtKB-UniRule"/>
</dbReference>
<dbReference type="GO" id="GO:0008097">
    <property type="term" value="F:5S rRNA binding"/>
    <property type="evidence" value="ECO:0007669"/>
    <property type="project" value="TreeGrafter"/>
</dbReference>
<feature type="region of interest" description="Disordered" evidence="6">
    <location>
        <begin position="85"/>
        <end position="105"/>
    </location>
</feature>
<comment type="subcellular location">
    <subcellularLocation>
        <location evidence="5">Nucleus</location>
        <location evidence="5">Nucleolus</location>
    </subcellularLocation>
    <subcellularLocation>
        <location evidence="5">Nucleus</location>
        <location evidence="5">Nucleoplasm</location>
    </subcellularLocation>
</comment>
<organism evidence="7 8">
    <name type="scientific">Ogataea polymorpha</name>
    <dbReference type="NCBI Taxonomy" id="460523"/>
    <lineage>
        <taxon>Eukaryota</taxon>
        <taxon>Fungi</taxon>
        <taxon>Dikarya</taxon>
        <taxon>Ascomycota</taxon>
        <taxon>Saccharomycotina</taxon>
        <taxon>Pichiomycetes</taxon>
        <taxon>Pichiales</taxon>
        <taxon>Pichiaceae</taxon>
        <taxon>Ogataea</taxon>
    </lineage>
</organism>
<evidence type="ECO:0000256" key="6">
    <source>
        <dbReference type="SAM" id="MobiDB-lite"/>
    </source>
</evidence>
<dbReference type="PIRSF" id="PIRSF017302">
    <property type="entry name" value="Gltscr2"/>
    <property type="match status" value="1"/>
</dbReference>
<evidence type="ECO:0000256" key="5">
    <source>
        <dbReference type="PIRNR" id="PIRNR017302"/>
    </source>
</evidence>
<feature type="region of interest" description="Disordered" evidence="6">
    <location>
        <begin position="309"/>
        <end position="329"/>
    </location>
</feature>
<dbReference type="AlphaFoldDB" id="A0A9P8T3T3"/>
<feature type="compositionally biased region" description="Basic and acidic residues" evidence="6">
    <location>
        <begin position="174"/>
        <end position="187"/>
    </location>
</feature>
<comment type="caution">
    <text evidence="7">The sequence shown here is derived from an EMBL/GenBank/DDBJ whole genome shotgun (WGS) entry which is preliminary data.</text>
</comment>
<dbReference type="PANTHER" id="PTHR14211:SF7">
    <property type="entry name" value="RIBOSOME BIOGENESIS PROTEIN NOP53"/>
    <property type="match status" value="1"/>
</dbReference>
<dbReference type="GO" id="GO:0006364">
    <property type="term" value="P:rRNA processing"/>
    <property type="evidence" value="ECO:0007669"/>
    <property type="project" value="TreeGrafter"/>
</dbReference>
<feature type="region of interest" description="Disordered" evidence="6">
    <location>
        <begin position="146"/>
        <end position="191"/>
    </location>
</feature>
<evidence type="ECO:0000256" key="4">
    <source>
        <dbReference type="ARBA" id="ARBA00023242"/>
    </source>
</evidence>
<feature type="compositionally biased region" description="Basic and acidic residues" evidence="6">
    <location>
        <begin position="263"/>
        <end position="286"/>
    </location>
</feature>
<gene>
    <name evidence="7" type="ORF">OGATHE_003334</name>
</gene>
<feature type="region of interest" description="Disordered" evidence="6">
    <location>
        <begin position="230"/>
        <end position="286"/>
    </location>
</feature>
<evidence type="ECO:0000256" key="1">
    <source>
        <dbReference type="ARBA" id="ARBA00008838"/>
    </source>
</evidence>
<keyword evidence="3 5" id="KW-0690">Ribosome biogenesis</keyword>
<name>A0A9P8T3T3_9ASCO</name>
<dbReference type="InterPro" id="IPR011687">
    <property type="entry name" value="Nop53/GLTSCR2"/>
</dbReference>
<comment type="function">
    <text evidence="5">May play a role in ribosome biogenesis.</text>
</comment>
<evidence type="ECO:0000313" key="8">
    <source>
        <dbReference type="Proteomes" id="UP000788993"/>
    </source>
</evidence>
<protein>
    <recommendedName>
        <fullName evidence="2 5">Ribosome biogenesis protein NOP53</fullName>
    </recommendedName>
</protein>
<dbReference type="PANTHER" id="PTHR14211">
    <property type="entry name" value="GLIOMA SUPPRESSOR CANDIDATE REGION GENE 2"/>
    <property type="match status" value="1"/>
</dbReference>
<sequence>MQLDRPQTKQSSRKTKKAWRKNIDLNDIESGLEQRREELIQHGEALDSIDSEDLFFIDDETDEKVVKKMKRENVKPLKSQEILNQRSKVPSLETERHKRKIQGVDKKEVHKLMELAGKVQGVTKAQAAVSNEGLVKVNKIYDVWSEPESREQSPSLASYTPATKAPKTLSEPPIKVREVETLPHEGKSYNPSFESWQELIKTESFKESTKEEQKLALQEHQEKIQYLIENFDDDEVPEDDEQEEEEEEDAGDVTKLSINPAVKNKEKTKAQRNREQRHKERMKLETEMKELKQKIKELETLPELLTKENTANVRTKQDKVAKEKKKLGTKHQPIEGLLEVKLSDELSDSLRKLKPEGNLLYDQMRALQSSGKVEARKPVKQKRKYAPKITEKWTYKDFRW</sequence>
<evidence type="ECO:0000313" key="7">
    <source>
        <dbReference type="EMBL" id="KAH3664519.1"/>
    </source>
</evidence>
<dbReference type="Pfam" id="PF07767">
    <property type="entry name" value="Nop53"/>
    <property type="match status" value="1"/>
</dbReference>
<dbReference type="GO" id="GO:0005730">
    <property type="term" value="C:nucleolus"/>
    <property type="evidence" value="ECO:0007669"/>
    <property type="project" value="UniProtKB-SubCell"/>
</dbReference>
<proteinExistence type="inferred from homology"/>
<evidence type="ECO:0000256" key="3">
    <source>
        <dbReference type="ARBA" id="ARBA00022517"/>
    </source>
</evidence>